<dbReference type="OrthoDB" id="8527419at2"/>
<gene>
    <name evidence="4" type="ORF">C1O66_13860</name>
</gene>
<protein>
    <recommendedName>
        <fullName evidence="3">Chalcone isomerase domain-containing protein</fullName>
    </recommendedName>
</protein>
<proteinExistence type="predicted"/>
<feature type="compositionally biased region" description="Basic and acidic residues" evidence="2">
    <location>
        <begin position="157"/>
        <end position="183"/>
    </location>
</feature>
<organism evidence="4 5">
    <name type="scientific">Kinneretia aquatilis</name>
    <dbReference type="NCBI Taxonomy" id="2070761"/>
    <lineage>
        <taxon>Bacteria</taxon>
        <taxon>Pseudomonadati</taxon>
        <taxon>Pseudomonadota</taxon>
        <taxon>Betaproteobacteria</taxon>
        <taxon>Burkholderiales</taxon>
        <taxon>Sphaerotilaceae</taxon>
        <taxon>Roseateles</taxon>
    </lineage>
</organism>
<comment type="caution">
    <text evidence="4">The sequence shown here is derived from an EMBL/GenBank/DDBJ whole genome shotgun (WGS) entry which is preliminary data.</text>
</comment>
<dbReference type="Pfam" id="PF16036">
    <property type="entry name" value="Chalcone_3"/>
    <property type="match status" value="1"/>
</dbReference>
<keyword evidence="1" id="KW-0175">Coiled coil</keyword>
<evidence type="ECO:0000256" key="1">
    <source>
        <dbReference type="SAM" id="Coils"/>
    </source>
</evidence>
<dbReference type="InterPro" id="IPR016087">
    <property type="entry name" value="Chalcone_isomerase"/>
</dbReference>
<feature type="region of interest" description="Disordered" evidence="2">
    <location>
        <begin position="155"/>
        <end position="183"/>
    </location>
</feature>
<dbReference type="AlphaFoldDB" id="A0A2N8KYG8"/>
<dbReference type="EMBL" id="POSP01000003">
    <property type="protein sequence ID" value="PND38500.1"/>
    <property type="molecule type" value="Genomic_DNA"/>
</dbReference>
<feature type="coiled-coil region" evidence="1">
    <location>
        <begin position="72"/>
        <end position="99"/>
    </location>
</feature>
<feature type="domain" description="Chalcone isomerase" evidence="3">
    <location>
        <begin position="33"/>
        <end position="163"/>
    </location>
</feature>
<accession>A0A2N8KYG8</accession>
<dbReference type="Proteomes" id="UP000235916">
    <property type="component" value="Unassembled WGS sequence"/>
</dbReference>
<keyword evidence="5" id="KW-1185">Reference proteome</keyword>
<evidence type="ECO:0000256" key="2">
    <source>
        <dbReference type="SAM" id="MobiDB-lite"/>
    </source>
</evidence>
<evidence type="ECO:0000313" key="5">
    <source>
        <dbReference type="Proteomes" id="UP000235916"/>
    </source>
</evidence>
<evidence type="ECO:0000313" key="4">
    <source>
        <dbReference type="EMBL" id="PND38500.1"/>
    </source>
</evidence>
<sequence>MPGLLVLPAHAQRKRPAEVPEALRLQSEAQMRFFGLRIYDIRLWVSEHVNADNWSRQTLALELEYARSLSGREIAKRSLVEMRRQAEISEEKAQRWLAEMEAAFPDVKAGDRISGLFEPGRGVQFFVNSQPRRQIADAEFARLFSGIWLATQSSEPGMREQLLKRPADSSQARGEHRGPSSRG</sequence>
<name>A0A2N8KYG8_9BURK</name>
<reference evidence="4 5" key="1">
    <citation type="submission" date="2018-01" db="EMBL/GenBank/DDBJ databases">
        <title>Draft genome sequence of Paucibacter aquatile CR182 isolated from freshwater of the Nakdong River.</title>
        <authorList>
            <person name="Choi A."/>
            <person name="Chung E.J."/>
        </authorList>
    </citation>
    <scope>NUCLEOTIDE SEQUENCE [LARGE SCALE GENOMIC DNA]</scope>
    <source>
        <strain evidence="4 5">CR182</strain>
    </source>
</reference>
<evidence type="ECO:0000259" key="3">
    <source>
        <dbReference type="Pfam" id="PF16036"/>
    </source>
</evidence>